<evidence type="ECO:0000256" key="2">
    <source>
        <dbReference type="ARBA" id="ARBA00007859"/>
    </source>
</evidence>
<evidence type="ECO:0000256" key="6">
    <source>
        <dbReference type="ARBA" id="ARBA00023242"/>
    </source>
</evidence>
<proteinExistence type="inferred from homology"/>
<name>A0AAV4V7M6_CAEEX</name>
<dbReference type="InterPro" id="IPR024137">
    <property type="entry name" value="His_deAcase_cplx_SAP130"/>
</dbReference>
<evidence type="ECO:0000256" key="1">
    <source>
        <dbReference type="ARBA" id="ARBA00004123"/>
    </source>
</evidence>
<keyword evidence="5" id="KW-0804">Transcription</keyword>
<protein>
    <submittedName>
        <fullName evidence="9">Histone deacetylase complex subunit SAP130-A</fullName>
    </submittedName>
</protein>
<feature type="compositionally biased region" description="Low complexity" evidence="7">
    <location>
        <begin position="568"/>
        <end position="588"/>
    </location>
</feature>
<feature type="domain" description="Histone deacetylase complex subunit SAP130 C-terminal" evidence="8">
    <location>
        <begin position="791"/>
        <end position="1000"/>
    </location>
</feature>
<keyword evidence="10" id="KW-1185">Reference proteome</keyword>
<evidence type="ECO:0000256" key="3">
    <source>
        <dbReference type="ARBA" id="ARBA00022491"/>
    </source>
</evidence>
<evidence type="ECO:0000256" key="4">
    <source>
        <dbReference type="ARBA" id="ARBA00023015"/>
    </source>
</evidence>
<feature type="compositionally biased region" description="Basic and acidic residues" evidence="7">
    <location>
        <begin position="1"/>
        <end position="11"/>
    </location>
</feature>
<keyword evidence="4" id="KW-0805">Transcription regulation</keyword>
<evidence type="ECO:0000259" key="8">
    <source>
        <dbReference type="Pfam" id="PF16014"/>
    </source>
</evidence>
<feature type="compositionally biased region" description="Polar residues" evidence="7">
    <location>
        <begin position="622"/>
        <end position="656"/>
    </location>
</feature>
<dbReference type="GO" id="GO:0070822">
    <property type="term" value="C:Sin3-type complex"/>
    <property type="evidence" value="ECO:0007669"/>
    <property type="project" value="TreeGrafter"/>
</dbReference>
<gene>
    <name evidence="9" type="primary">sap130-a</name>
    <name evidence="9" type="ORF">CEXT_338534</name>
</gene>
<evidence type="ECO:0000256" key="7">
    <source>
        <dbReference type="SAM" id="MobiDB-lite"/>
    </source>
</evidence>
<evidence type="ECO:0000313" key="9">
    <source>
        <dbReference type="EMBL" id="GIY65718.1"/>
    </source>
</evidence>
<comment type="subcellular location">
    <subcellularLocation>
        <location evidence="1">Nucleus</location>
    </subcellularLocation>
</comment>
<comment type="caution">
    <text evidence="9">The sequence shown here is derived from an EMBL/GenBank/DDBJ whole genome shotgun (WGS) entry which is preliminary data.</text>
</comment>
<dbReference type="Proteomes" id="UP001054945">
    <property type="component" value="Unassembled WGS sequence"/>
</dbReference>
<feature type="region of interest" description="Disordered" evidence="7">
    <location>
        <begin position="339"/>
        <end position="375"/>
    </location>
</feature>
<dbReference type="PANTHER" id="PTHR13497:SF3">
    <property type="entry name" value="HISTONE DEACETYLASE COMPLEX SUBUNIT SAP130"/>
    <property type="match status" value="1"/>
</dbReference>
<evidence type="ECO:0000313" key="10">
    <source>
        <dbReference type="Proteomes" id="UP001054945"/>
    </source>
</evidence>
<feature type="region of interest" description="Disordered" evidence="7">
    <location>
        <begin position="1"/>
        <end position="33"/>
    </location>
</feature>
<feature type="compositionally biased region" description="Polar residues" evidence="7">
    <location>
        <begin position="550"/>
        <end position="565"/>
    </location>
</feature>
<feature type="compositionally biased region" description="Basic and acidic residues" evidence="7">
    <location>
        <begin position="23"/>
        <end position="33"/>
    </location>
</feature>
<comment type="similarity">
    <text evidence="2">Belongs to the SAP130 family.</text>
</comment>
<accession>A0AAV4V7M6</accession>
<dbReference type="PANTHER" id="PTHR13497">
    <property type="entry name" value="HISTONE DEACETYLASE COMPLEX SUBUNIT SAP130"/>
    <property type="match status" value="1"/>
</dbReference>
<keyword evidence="6" id="KW-0539">Nucleus</keyword>
<feature type="region of interest" description="Disordered" evidence="7">
    <location>
        <begin position="543"/>
        <end position="589"/>
    </location>
</feature>
<sequence length="1039" mass="111406">MKNRRTRDPAKIVRFANMNNQKTENKADHDENDHTQPINLVAARTVAPATAFTGASTGVSSQPLAMRSHVDAPKPGLMTLYFRTPAPRPSGQVMTPVVGNQVSSTQHFTTKQAQDFKNSGISSWTVIRMPSSEIAPSGTTTASSSGGLTPGILPSALSGGARHMIPAAVHPVIAAGNSGPSMASIIRSSHPLPPSGHVIHQQSFSSHVPRGPAAVASISAAPKSAVATPILRTPHSSTTMALSSSSMMALHTPVRAKSPTLINRTATPPVAASNSLSQDLQKLTAHSLSSNTHIGLGSRTIDGSVVRTGPSHSSSITIAKPINSSQPIVQHLQQVHDKSNLKPVSNLSSTTSSTSNSTPAHQTIPPSGFTSGSESVSVVPTISRSGYSTSIMQLSPAAVGQSIQTLRATHVNPALHSMSSSSTPHQTLTVISAKSLMPTNHSIALATTTARSVNASGIVSVVPSLSSRPNAINATTIPVAKVYPQSPVTSRAISEPSIPDNSRVGNFPSQSFVSNSSRVATSNTTPQNVMITEKQIESNSSYPNLAIHPYTQNPSGGTLSSTQLRPASFSQHNTSSNTSHSPASTSNTVQPINSVMVAVDSRHHVALHPSYGGKNAEVSSAPLASNGSSVGPTPVVTTSYNTLQTQGNVANHTSPRPSILRKRTSESLNTVVKKNLSNNLCVAEPISPRPDINSNANFTSVLSPKPNSEKIKETAATAVSISSEINVPPTHVHNSAIRKEPGPLQSRAASSFCTAWLSVSFSWMASDFKGHFSQKPDCCSRDEYSVEFSLANAVNNTEASMKNVNTVEASPRKKPRKQLLATNEISETHSSEGENNFDGKVKFKEQPDEEKTKYVTFSRKPNISLLHTYRQSWKARHNHFARYSDKKKRPTVNELANQKGIVQEVNGWKVYHLTAQMEEIVNLEETVHSRLSHLLDFVEKDNKILRSRNNSDEDRIINKLTDLIKGNMQRSKLVQEQIAESNQQAIKILDHKTSIVEIINNLKHYFLDDLNSRPYLDLFSVVRVSTGSPEVDTSNGKSF</sequence>
<dbReference type="EMBL" id="BPLR01014022">
    <property type="protein sequence ID" value="GIY65718.1"/>
    <property type="molecule type" value="Genomic_DNA"/>
</dbReference>
<dbReference type="Pfam" id="PF16014">
    <property type="entry name" value="SAP130_C"/>
    <property type="match status" value="1"/>
</dbReference>
<feature type="region of interest" description="Disordered" evidence="7">
    <location>
        <begin position="618"/>
        <end position="665"/>
    </location>
</feature>
<dbReference type="AlphaFoldDB" id="A0AAV4V7M6"/>
<feature type="compositionally biased region" description="Low complexity" evidence="7">
    <location>
        <begin position="345"/>
        <end position="358"/>
    </location>
</feature>
<keyword evidence="3" id="KW-0678">Repressor</keyword>
<evidence type="ECO:0000256" key="5">
    <source>
        <dbReference type="ARBA" id="ARBA00023163"/>
    </source>
</evidence>
<dbReference type="InterPro" id="IPR031963">
    <property type="entry name" value="SAP130_C"/>
</dbReference>
<organism evidence="9 10">
    <name type="scientific">Caerostris extrusa</name>
    <name type="common">Bark spider</name>
    <name type="synonym">Caerostris bankana</name>
    <dbReference type="NCBI Taxonomy" id="172846"/>
    <lineage>
        <taxon>Eukaryota</taxon>
        <taxon>Metazoa</taxon>
        <taxon>Ecdysozoa</taxon>
        <taxon>Arthropoda</taxon>
        <taxon>Chelicerata</taxon>
        <taxon>Arachnida</taxon>
        <taxon>Araneae</taxon>
        <taxon>Araneomorphae</taxon>
        <taxon>Entelegynae</taxon>
        <taxon>Araneoidea</taxon>
        <taxon>Araneidae</taxon>
        <taxon>Caerostris</taxon>
    </lineage>
</organism>
<feature type="compositionally biased region" description="Polar residues" evidence="7">
    <location>
        <begin position="359"/>
        <end position="375"/>
    </location>
</feature>
<reference evidence="9 10" key="1">
    <citation type="submission" date="2021-06" db="EMBL/GenBank/DDBJ databases">
        <title>Caerostris extrusa draft genome.</title>
        <authorList>
            <person name="Kono N."/>
            <person name="Arakawa K."/>
        </authorList>
    </citation>
    <scope>NUCLEOTIDE SEQUENCE [LARGE SCALE GENOMIC DNA]</scope>
</reference>
<dbReference type="GO" id="GO:0000122">
    <property type="term" value="P:negative regulation of transcription by RNA polymerase II"/>
    <property type="evidence" value="ECO:0007669"/>
    <property type="project" value="TreeGrafter"/>
</dbReference>